<dbReference type="EMBL" id="BOPO01000073">
    <property type="protein sequence ID" value="GIL28506.1"/>
    <property type="molecule type" value="Genomic_DNA"/>
</dbReference>
<dbReference type="Proteomes" id="UP000614996">
    <property type="component" value="Unassembled WGS sequence"/>
</dbReference>
<dbReference type="Pfam" id="PF01547">
    <property type="entry name" value="SBP_bac_1"/>
    <property type="match status" value="1"/>
</dbReference>
<accession>A0A8J4ELG9</accession>
<evidence type="ECO:0000256" key="1">
    <source>
        <dbReference type="SAM" id="SignalP"/>
    </source>
</evidence>
<dbReference type="PROSITE" id="PS51257">
    <property type="entry name" value="PROKAR_LIPOPROTEIN"/>
    <property type="match status" value="1"/>
</dbReference>
<feature type="chain" id="PRO_5039149715" evidence="1">
    <location>
        <begin position="25"/>
        <end position="430"/>
    </location>
</feature>
<dbReference type="SUPFAM" id="SSF53850">
    <property type="entry name" value="Periplasmic binding protein-like II"/>
    <property type="match status" value="1"/>
</dbReference>
<keyword evidence="1" id="KW-0732">Signal</keyword>
<dbReference type="Gene3D" id="3.40.190.10">
    <property type="entry name" value="Periplasmic binding protein-like II"/>
    <property type="match status" value="1"/>
</dbReference>
<evidence type="ECO:0000313" key="2">
    <source>
        <dbReference type="EMBL" id="GIL28506.1"/>
    </source>
</evidence>
<reference evidence="3" key="1">
    <citation type="journal article" date="2021" name="Int. J. Syst. Evol. Microbiol.">
        <title>Actinocatenispora comari sp. nov., an endophytic actinomycete isolated from aerial parts of Comarum salesowianum.</title>
        <authorList>
            <person name="Oyunbileg N."/>
            <person name="Iizaka Y."/>
            <person name="Hamada M."/>
            <person name="Davaapurev B.O."/>
            <person name="Fukumoto A."/>
            <person name="Tsetseg B."/>
            <person name="Kato F."/>
            <person name="Tamura T."/>
            <person name="Batkhuu J."/>
            <person name="Anzai Y."/>
        </authorList>
    </citation>
    <scope>NUCLEOTIDE SEQUENCE [LARGE SCALE GENOMIC DNA]</scope>
    <source>
        <strain evidence="3">NUM-2625</strain>
    </source>
</reference>
<name>A0A8J4ELG9_9ACTN</name>
<dbReference type="PROSITE" id="PS51318">
    <property type="entry name" value="TAT"/>
    <property type="match status" value="1"/>
</dbReference>
<dbReference type="InterPro" id="IPR006059">
    <property type="entry name" value="SBP"/>
</dbReference>
<organism evidence="2 3">
    <name type="scientific">Actinocatenispora comari</name>
    <dbReference type="NCBI Taxonomy" id="2807577"/>
    <lineage>
        <taxon>Bacteria</taxon>
        <taxon>Bacillati</taxon>
        <taxon>Actinomycetota</taxon>
        <taxon>Actinomycetes</taxon>
        <taxon>Micromonosporales</taxon>
        <taxon>Micromonosporaceae</taxon>
        <taxon>Actinocatenispora</taxon>
    </lineage>
</organism>
<comment type="caution">
    <text evidence="2">The sequence shown here is derived from an EMBL/GenBank/DDBJ whole genome shotgun (WGS) entry which is preliminary data.</text>
</comment>
<proteinExistence type="predicted"/>
<keyword evidence="3" id="KW-1185">Reference proteome</keyword>
<dbReference type="CDD" id="cd14748">
    <property type="entry name" value="PBP2_UgpB"/>
    <property type="match status" value="1"/>
</dbReference>
<dbReference type="AlphaFoldDB" id="A0A8J4ELG9"/>
<gene>
    <name evidence="2" type="ORF">NUM_37600</name>
</gene>
<sequence length="430" mass="45844">MLRGETTRRGVLLGATAAAATALAGCGGTGGTVHGVTTIVLWHGQNDVAKATVERLVAEFNRTHPHIRVRASSGGVLADGMLQKVMAALAAGSYPDLAYVFGSNLANLARSDKVLDLTEQARDPAFGWADRWPPARAAASVDGRVRAMPALLDSLCVVYNKKLFARSGVEPPRPGWSWADFTTAARQLTDRHRGVFGTGWPAVGDEDTVWRIWPMVWDLGGDVARHGRPAFGGTSGLRALDTVARLAADRSVYIDTQTGSDQLYQVFLGGSMAMVPTGPWQLPQVREAKLDYGVVPMPTYTGRPLTISGPDNWVIFDNGRDRAAAAVEFARWLTAPKQDVRWDASAGSLPLRRSTARQPAWRHTVAGTPGLQVFVDALTTARVRPTIRAYPQISRAVGEAIVSVLLGHATPDAALSGALAAARTALASSL</sequence>
<dbReference type="InterPro" id="IPR006311">
    <property type="entry name" value="TAT_signal"/>
</dbReference>
<feature type="signal peptide" evidence="1">
    <location>
        <begin position="1"/>
        <end position="24"/>
    </location>
</feature>
<protein>
    <submittedName>
        <fullName evidence="2">ABC transporter substrate-binding protein</fullName>
    </submittedName>
</protein>
<dbReference type="InterPro" id="IPR050490">
    <property type="entry name" value="Bact_solute-bd_prot1"/>
</dbReference>
<dbReference type="RefSeq" id="WP_207126226.1">
    <property type="nucleotide sequence ID" value="NZ_BOPO01000073.1"/>
</dbReference>
<dbReference type="PANTHER" id="PTHR43649:SF30">
    <property type="entry name" value="ABC TRANSPORTER SUBSTRATE-BINDING PROTEIN"/>
    <property type="match status" value="1"/>
</dbReference>
<dbReference type="PANTHER" id="PTHR43649">
    <property type="entry name" value="ARABINOSE-BINDING PROTEIN-RELATED"/>
    <property type="match status" value="1"/>
</dbReference>
<evidence type="ECO:0000313" key="3">
    <source>
        <dbReference type="Proteomes" id="UP000614996"/>
    </source>
</evidence>